<protein>
    <submittedName>
        <fullName evidence="10">YscJ/HrcJ family type III secretion apparatus lipoprotein</fullName>
    </submittedName>
</protein>
<keyword evidence="8" id="KW-1133">Transmembrane helix</keyword>
<evidence type="ECO:0000256" key="2">
    <source>
        <dbReference type="ARBA" id="ARBA00009509"/>
    </source>
</evidence>
<dbReference type="GO" id="GO:0009279">
    <property type="term" value="C:cell outer membrane"/>
    <property type="evidence" value="ECO:0007669"/>
    <property type="project" value="UniProtKB-SubCell"/>
</dbReference>
<dbReference type="GO" id="GO:0009306">
    <property type="term" value="P:protein secretion"/>
    <property type="evidence" value="ECO:0007669"/>
    <property type="project" value="InterPro"/>
</dbReference>
<reference evidence="10 11" key="1">
    <citation type="submission" date="2010-10" db="EMBL/GenBank/DDBJ databases">
        <authorList>
            <consortium name="The Broad Institute Genome Sequencing Platform"/>
            <person name="Ward D."/>
            <person name="Earl A."/>
            <person name="Feldgarden M."/>
            <person name="Young S.K."/>
            <person name="Gargeya S."/>
            <person name="Zeng Q."/>
            <person name="Alvarado L."/>
            <person name="Berlin A."/>
            <person name="Bochicchio J."/>
            <person name="Chapman S.B."/>
            <person name="Chen Z."/>
            <person name="Freedman E."/>
            <person name="Gellesch M."/>
            <person name="Goldberg J."/>
            <person name="Griggs A."/>
            <person name="Gujja S."/>
            <person name="Heilman E."/>
            <person name="Heiman D."/>
            <person name="Howarth C."/>
            <person name="Mehta T."/>
            <person name="Neiman D."/>
            <person name="Pearson M."/>
            <person name="Roberts A."/>
            <person name="Saif S."/>
            <person name="Shea T."/>
            <person name="Shenoy N."/>
            <person name="Sisk P."/>
            <person name="Stolte C."/>
            <person name="Sykes S."/>
            <person name="White J."/>
            <person name="Yandava C."/>
            <person name="Allen-Vercoe E."/>
            <person name="Sibley C."/>
            <person name="Ambrose C.E."/>
            <person name="Strauss J."/>
            <person name="Daigneault M."/>
            <person name="Haas B."/>
            <person name="Nusbaum C."/>
            <person name="Birren B."/>
        </authorList>
    </citation>
    <scope>NUCLEOTIDE SEQUENCE [LARGE SCALE GENOMIC DNA]</scope>
    <source>
        <strain evidence="10 11">3_1_6</strain>
    </source>
</reference>
<evidence type="ECO:0000256" key="8">
    <source>
        <dbReference type="SAM" id="Phobius"/>
    </source>
</evidence>
<gene>
    <name evidence="10" type="ORF">HMPREF0179_02993</name>
</gene>
<comment type="subcellular location">
    <subcellularLocation>
        <location evidence="1">Cell outer membrane</location>
        <topology evidence="1">Lipid-anchor</topology>
    </subcellularLocation>
</comment>
<comment type="similarity">
    <text evidence="2">Belongs to the YscJ lipoprotein family.</text>
</comment>
<evidence type="ECO:0000256" key="1">
    <source>
        <dbReference type="ARBA" id="ARBA00004459"/>
    </source>
</evidence>
<keyword evidence="3" id="KW-0732">Signal</keyword>
<evidence type="ECO:0000256" key="4">
    <source>
        <dbReference type="ARBA" id="ARBA00023136"/>
    </source>
</evidence>
<dbReference type="RefSeq" id="WP_016360490.1">
    <property type="nucleotide sequence ID" value="NZ_KE150238.1"/>
</dbReference>
<dbReference type="Gene3D" id="3.30.70.1530">
    <property type="entry name" value="Hypothetical protein rpa1041"/>
    <property type="match status" value="1"/>
</dbReference>
<evidence type="ECO:0000259" key="9">
    <source>
        <dbReference type="Pfam" id="PF01514"/>
    </source>
</evidence>
<reference evidence="10 11" key="2">
    <citation type="submission" date="2013-04" db="EMBL/GenBank/DDBJ databases">
        <title>The Genome Sequence of Bilophila wadsworthia 3_1_6.</title>
        <authorList>
            <consortium name="The Broad Institute Genomics Platform"/>
            <person name="Earl A."/>
            <person name="Ward D."/>
            <person name="Feldgarden M."/>
            <person name="Gevers D."/>
            <person name="Sibley C."/>
            <person name="Strauss J."/>
            <person name="Allen-Vercoe E."/>
            <person name="Walker B."/>
            <person name="Young S."/>
            <person name="Zeng Q."/>
            <person name="Gargeya S."/>
            <person name="Fitzgerald M."/>
            <person name="Haas B."/>
            <person name="Abouelleil A."/>
            <person name="Allen A.W."/>
            <person name="Alvarado L."/>
            <person name="Arachchi H.M."/>
            <person name="Berlin A.M."/>
            <person name="Chapman S.B."/>
            <person name="Gainer-Dewar J."/>
            <person name="Goldberg J."/>
            <person name="Griggs A."/>
            <person name="Gujja S."/>
            <person name="Hansen M."/>
            <person name="Howarth C."/>
            <person name="Imamovic A."/>
            <person name="Ireland A."/>
            <person name="Larimer J."/>
            <person name="McCowan C."/>
            <person name="Murphy C."/>
            <person name="Pearson M."/>
            <person name="Poon T.W."/>
            <person name="Priest M."/>
            <person name="Roberts A."/>
            <person name="Saif S."/>
            <person name="Shea T."/>
            <person name="Sisk P."/>
            <person name="Sykes S."/>
            <person name="Wortman J."/>
            <person name="Nusbaum C."/>
            <person name="Birren B."/>
        </authorList>
    </citation>
    <scope>NUCLEOTIDE SEQUENCE [LARGE SCALE GENOMIC DNA]</scope>
    <source>
        <strain evidence="10 11">3_1_6</strain>
    </source>
</reference>
<feature type="domain" description="Flagellar M-ring N-terminal" evidence="9">
    <location>
        <begin position="22"/>
        <end position="185"/>
    </location>
</feature>
<sequence>MRWLPFLLVLSLCAALLGCQVEVYRGLTEAQVNTMLSTLLKRGIRAEKTAAGKAGFTLSVDEDQLVQSLEILKENNLPRADYENLGKVFSGQGMISSASEEQARMAYAISQELSDTFSRIDGVLTARVHVVLGGTDQATDTRTLPSAAVFLRHTPDSPVVNLVAKIRELTSKAVPDLDYERVSVMLVPVREQVSVPMEPTPKFLGLPLAPQNGPPYALIGAGIVFLAALAGLALLALSLRDALRKRKEAANASEDQSS</sequence>
<evidence type="ECO:0000256" key="5">
    <source>
        <dbReference type="ARBA" id="ARBA00023139"/>
    </source>
</evidence>
<proteinExistence type="inferred from homology"/>
<keyword evidence="11" id="KW-1185">Reference proteome</keyword>
<dbReference type="PRINTS" id="PR01338">
    <property type="entry name" value="TYPE3OMKPROT"/>
</dbReference>
<keyword evidence="8" id="KW-0812">Transmembrane</keyword>
<keyword evidence="6" id="KW-0998">Cell outer membrane</keyword>
<organism evidence="10 11">
    <name type="scientific">Bilophila wadsworthia (strain 3_1_6)</name>
    <dbReference type="NCBI Taxonomy" id="563192"/>
    <lineage>
        <taxon>Bacteria</taxon>
        <taxon>Pseudomonadati</taxon>
        <taxon>Thermodesulfobacteriota</taxon>
        <taxon>Desulfovibrionia</taxon>
        <taxon>Desulfovibrionales</taxon>
        <taxon>Desulfovibrionaceae</taxon>
        <taxon>Bilophila</taxon>
    </lineage>
</organism>
<evidence type="ECO:0000256" key="6">
    <source>
        <dbReference type="ARBA" id="ARBA00023237"/>
    </source>
</evidence>
<keyword evidence="5" id="KW-0564">Palmitate</keyword>
<comment type="caution">
    <text evidence="10">The sequence shown here is derived from an EMBL/GenBank/DDBJ whole genome shotgun (WGS) entry which is preliminary data.</text>
</comment>
<name>E5Y9X5_BILW3</name>
<keyword evidence="7 10" id="KW-0449">Lipoprotein</keyword>
<dbReference type="STRING" id="563192.HMPREF0179_02993"/>
<evidence type="ECO:0000313" key="10">
    <source>
        <dbReference type="EMBL" id="EFV43252.2"/>
    </source>
</evidence>
<evidence type="ECO:0000256" key="3">
    <source>
        <dbReference type="ARBA" id="ARBA00022729"/>
    </source>
</evidence>
<dbReference type="PROSITE" id="PS51257">
    <property type="entry name" value="PROKAR_LIPOPROTEIN"/>
    <property type="match status" value="1"/>
</dbReference>
<dbReference type="InterPro" id="IPR045851">
    <property type="entry name" value="AMP-bd_C_sf"/>
</dbReference>
<dbReference type="Proteomes" id="UP000006034">
    <property type="component" value="Unassembled WGS sequence"/>
</dbReference>
<dbReference type="InterPro" id="IPR006182">
    <property type="entry name" value="FliF_N_dom"/>
</dbReference>
<dbReference type="HOGENOM" id="CLU_073268_0_1_7"/>
<feature type="transmembrane region" description="Helical" evidence="8">
    <location>
        <begin position="216"/>
        <end position="237"/>
    </location>
</feature>
<dbReference type="eggNOG" id="COG4669">
    <property type="taxonomic scope" value="Bacteria"/>
</dbReference>
<dbReference type="InterPro" id="IPR003282">
    <property type="entry name" value="T3SS_SctJ"/>
</dbReference>
<dbReference type="OrthoDB" id="9807026at2"/>
<dbReference type="GeneID" id="78084618"/>
<dbReference type="PANTHER" id="PTHR30046:SF2">
    <property type="entry name" value="YOP PROTEINS TRANSLOCATION LIPOPROTEIN J"/>
    <property type="match status" value="1"/>
</dbReference>
<evidence type="ECO:0000313" key="11">
    <source>
        <dbReference type="Proteomes" id="UP000006034"/>
    </source>
</evidence>
<dbReference type="Gene3D" id="3.30.300.30">
    <property type="match status" value="1"/>
</dbReference>
<dbReference type="NCBIfam" id="TIGR02544">
    <property type="entry name" value="III_secr_YscJ"/>
    <property type="match status" value="1"/>
</dbReference>
<dbReference type="EMBL" id="ADCP02000001">
    <property type="protein sequence ID" value="EFV43252.2"/>
    <property type="molecule type" value="Genomic_DNA"/>
</dbReference>
<accession>E5Y9X5</accession>
<dbReference type="AlphaFoldDB" id="E5Y9X5"/>
<keyword evidence="4 8" id="KW-0472">Membrane</keyword>
<dbReference type="InterPro" id="IPR043427">
    <property type="entry name" value="YscJ/FliF"/>
</dbReference>
<dbReference type="Pfam" id="PF01514">
    <property type="entry name" value="YscJ_FliF"/>
    <property type="match status" value="1"/>
</dbReference>
<dbReference type="PANTHER" id="PTHR30046">
    <property type="entry name" value="FLAGELLAR M-RING PROTEIN"/>
    <property type="match status" value="1"/>
</dbReference>
<evidence type="ECO:0000256" key="7">
    <source>
        <dbReference type="ARBA" id="ARBA00023288"/>
    </source>
</evidence>